<proteinExistence type="predicted"/>
<reference evidence="3" key="1">
    <citation type="journal article" date="2019" name="Int. J. Syst. Evol. Microbiol.">
        <title>The Global Catalogue of Microorganisms (GCM) 10K type strain sequencing project: providing services to taxonomists for standard genome sequencing and annotation.</title>
        <authorList>
            <consortium name="The Broad Institute Genomics Platform"/>
            <consortium name="The Broad Institute Genome Sequencing Center for Infectious Disease"/>
            <person name="Wu L."/>
            <person name="Ma J."/>
        </authorList>
    </citation>
    <scope>NUCLEOTIDE SEQUENCE [LARGE SCALE GENOMIC DNA]</scope>
    <source>
        <strain evidence="3">JCM 9458</strain>
    </source>
</reference>
<protein>
    <submittedName>
        <fullName evidence="2">Uncharacterized protein</fullName>
    </submittedName>
</protein>
<keyword evidence="1" id="KW-0472">Membrane</keyword>
<name>A0ABP6T2Z1_9ACTN</name>
<evidence type="ECO:0000256" key="1">
    <source>
        <dbReference type="SAM" id="Phobius"/>
    </source>
</evidence>
<dbReference type="Proteomes" id="UP001501676">
    <property type="component" value="Unassembled WGS sequence"/>
</dbReference>
<keyword evidence="3" id="KW-1185">Reference proteome</keyword>
<keyword evidence="1" id="KW-0812">Transmembrane</keyword>
<organism evidence="2 3">
    <name type="scientific">Cryptosporangium minutisporangium</name>
    <dbReference type="NCBI Taxonomy" id="113569"/>
    <lineage>
        <taxon>Bacteria</taxon>
        <taxon>Bacillati</taxon>
        <taxon>Actinomycetota</taxon>
        <taxon>Actinomycetes</taxon>
        <taxon>Cryptosporangiales</taxon>
        <taxon>Cryptosporangiaceae</taxon>
        <taxon>Cryptosporangium</taxon>
    </lineage>
</organism>
<keyword evidence="1" id="KW-1133">Transmembrane helix</keyword>
<feature type="transmembrane region" description="Helical" evidence="1">
    <location>
        <begin position="61"/>
        <end position="81"/>
    </location>
</feature>
<comment type="caution">
    <text evidence="2">The sequence shown here is derived from an EMBL/GenBank/DDBJ whole genome shotgun (WGS) entry which is preliminary data.</text>
</comment>
<gene>
    <name evidence="2" type="ORF">GCM10020369_44050</name>
</gene>
<sequence>MSRLSAEAPQAVAAAAHGGPLVAAGAAAEHGMLLPEAAHEPAATGRERVTAWANTPTVCHLLHLCLAILAGVGLVMAWVALRFRIPHGASLSPLARVRSVRSPPARIWGPVELCVCRT</sequence>
<dbReference type="EMBL" id="BAAAYN010000028">
    <property type="protein sequence ID" value="GAA3390370.1"/>
    <property type="molecule type" value="Genomic_DNA"/>
</dbReference>
<accession>A0ABP6T2Z1</accession>
<evidence type="ECO:0000313" key="3">
    <source>
        <dbReference type="Proteomes" id="UP001501676"/>
    </source>
</evidence>
<evidence type="ECO:0000313" key="2">
    <source>
        <dbReference type="EMBL" id="GAA3390370.1"/>
    </source>
</evidence>